<name>A0A9X3RZR1_9ACTN</name>
<proteinExistence type="predicted"/>
<feature type="region of interest" description="Disordered" evidence="2">
    <location>
        <begin position="12"/>
        <end position="32"/>
    </location>
</feature>
<keyword evidence="4" id="KW-1185">Reference proteome</keyword>
<dbReference type="PANTHER" id="PTHR20935:SF0">
    <property type="entry name" value="SERINE_THREONINE-PROTEIN PHOSPHATASE PGAM5, MITOCHONDRIAL"/>
    <property type="match status" value="1"/>
</dbReference>
<organism evidence="3 4">
    <name type="scientific">Solirubrobacter ginsenosidimutans</name>
    <dbReference type="NCBI Taxonomy" id="490573"/>
    <lineage>
        <taxon>Bacteria</taxon>
        <taxon>Bacillati</taxon>
        <taxon>Actinomycetota</taxon>
        <taxon>Thermoleophilia</taxon>
        <taxon>Solirubrobacterales</taxon>
        <taxon>Solirubrobacteraceae</taxon>
        <taxon>Solirubrobacter</taxon>
    </lineage>
</organism>
<protein>
    <submittedName>
        <fullName evidence="3">Histidine phosphatase family protein</fullName>
    </submittedName>
</protein>
<comment type="caution">
    <text evidence="3">The sequence shown here is derived from an EMBL/GenBank/DDBJ whole genome shotgun (WGS) entry which is preliminary data.</text>
</comment>
<accession>A0A9X3RZR1</accession>
<dbReference type="Proteomes" id="UP001149140">
    <property type="component" value="Unassembled WGS sequence"/>
</dbReference>
<evidence type="ECO:0000313" key="3">
    <source>
        <dbReference type="EMBL" id="MDA0159227.1"/>
    </source>
</evidence>
<dbReference type="CDD" id="cd07067">
    <property type="entry name" value="HP_PGM_like"/>
    <property type="match status" value="1"/>
</dbReference>
<dbReference type="RefSeq" id="WP_270037901.1">
    <property type="nucleotide sequence ID" value="NZ_JAPDOD010000002.1"/>
</dbReference>
<dbReference type="InterPro" id="IPR013078">
    <property type="entry name" value="His_Pase_superF_clade-1"/>
</dbReference>
<dbReference type="Gene3D" id="3.40.50.1240">
    <property type="entry name" value="Phosphoglycerate mutase-like"/>
    <property type="match status" value="1"/>
</dbReference>
<keyword evidence="1" id="KW-0378">Hydrolase</keyword>
<evidence type="ECO:0000256" key="1">
    <source>
        <dbReference type="ARBA" id="ARBA00022801"/>
    </source>
</evidence>
<dbReference type="EMBL" id="JAPDOD010000002">
    <property type="protein sequence ID" value="MDA0159227.1"/>
    <property type="molecule type" value="Genomic_DNA"/>
</dbReference>
<dbReference type="PANTHER" id="PTHR20935">
    <property type="entry name" value="PHOSPHOGLYCERATE MUTASE-RELATED"/>
    <property type="match status" value="1"/>
</dbReference>
<evidence type="ECO:0000313" key="4">
    <source>
        <dbReference type="Proteomes" id="UP001149140"/>
    </source>
</evidence>
<sequence>MAPQLWLLRHGEAVPHDAKPDAERELTPRGRRQADAAGAALAALAERFAACYTSPKVRARETAELACAHLNIEPIHEDSLANGFSRVDALTLLDAHADDAHVLVVGHEPSFSQVVYDFTGARVDFKKGGVAALRASRAAGELIVLTRPKELEALSRS</sequence>
<evidence type="ECO:0000256" key="2">
    <source>
        <dbReference type="SAM" id="MobiDB-lite"/>
    </source>
</evidence>
<dbReference type="Pfam" id="PF00300">
    <property type="entry name" value="His_Phos_1"/>
    <property type="match status" value="1"/>
</dbReference>
<dbReference type="AlphaFoldDB" id="A0A9X3RZR1"/>
<dbReference type="GO" id="GO:0016787">
    <property type="term" value="F:hydrolase activity"/>
    <property type="evidence" value="ECO:0007669"/>
    <property type="project" value="UniProtKB-KW"/>
</dbReference>
<dbReference type="InterPro" id="IPR051021">
    <property type="entry name" value="Mito_Ser/Thr_phosphatase"/>
</dbReference>
<dbReference type="SUPFAM" id="SSF53254">
    <property type="entry name" value="Phosphoglycerate mutase-like"/>
    <property type="match status" value="1"/>
</dbReference>
<dbReference type="SMART" id="SM00855">
    <property type="entry name" value="PGAM"/>
    <property type="match status" value="1"/>
</dbReference>
<reference evidence="3" key="1">
    <citation type="submission" date="2022-10" db="EMBL/GenBank/DDBJ databases">
        <title>The WGS of Solirubrobacter ginsenosidimutans DSM 21036.</title>
        <authorList>
            <person name="Jiang Z."/>
        </authorList>
    </citation>
    <scope>NUCLEOTIDE SEQUENCE</scope>
    <source>
        <strain evidence="3">DSM 21036</strain>
    </source>
</reference>
<dbReference type="InterPro" id="IPR029033">
    <property type="entry name" value="His_PPase_superfam"/>
</dbReference>
<gene>
    <name evidence="3" type="ORF">OM076_03030</name>
</gene>